<sequence length="126" mass="14261">MIPGSTAHERTKAHDTRRASLSERRQRISKAATIAQHRFTQRQIMRRLRQTSTQIRRRPLRQSVAVGILLRDGTRPIKQKGTFKKNRSLGAKIAVRNKIISEALHSAFARCTKASPIVAQIEGLDV</sequence>
<dbReference type="RefSeq" id="WP_147408399.1">
    <property type="nucleotide sequence ID" value="NZ_CP116810.1"/>
</dbReference>
<feature type="region of interest" description="Disordered" evidence="1">
    <location>
        <begin position="1"/>
        <end position="25"/>
    </location>
</feature>
<reference evidence="2 3" key="1">
    <citation type="journal article" date="2004" name="Nat. Biotechnol.">
        <title>Complete genome sequence of the metabolically versatile photosynthetic bacterium Rhodopseudomonas palustris.</title>
        <authorList>
            <person name="Larimer F.W."/>
            <person name="Chain P."/>
            <person name="Hauser L."/>
            <person name="Lamerdin J."/>
            <person name="Malfatti S."/>
            <person name="Do L."/>
            <person name="Land M.L."/>
            <person name="Pelletier D.A."/>
            <person name="Beatty J.T."/>
            <person name="Lang A.S."/>
            <person name="Tabita F.R."/>
            <person name="Gibson J.L."/>
            <person name="Hanson T.E."/>
            <person name="Bobst C."/>
            <person name="Torres J.L."/>
            <person name="Peres C."/>
            <person name="Harrison F.H."/>
            <person name="Gibson J."/>
            <person name="Harwood C.S."/>
        </authorList>
    </citation>
    <scope>NUCLEOTIDE SEQUENCE [LARGE SCALE GENOMIC DNA]</scope>
    <source>
        <strain evidence="3">ATCC BAA-98 / CGA009</strain>
    </source>
</reference>
<protein>
    <submittedName>
        <fullName evidence="2">Uncharacterized protein</fullName>
    </submittedName>
</protein>
<dbReference type="GeneID" id="66893211"/>
<name>A0AAE9XYS0_RHOPA</name>
<dbReference type="EMBL" id="CP116810">
    <property type="protein sequence ID" value="WCL92315.1"/>
    <property type="molecule type" value="Genomic_DNA"/>
</dbReference>
<organism evidence="2 3">
    <name type="scientific">Rhodopseudomonas palustris (strain ATCC BAA-98 / CGA009)</name>
    <dbReference type="NCBI Taxonomy" id="258594"/>
    <lineage>
        <taxon>Bacteria</taxon>
        <taxon>Pseudomonadati</taxon>
        <taxon>Pseudomonadota</taxon>
        <taxon>Alphaproteobacteria</taxon>
        <taxon>Hyphomicrobiales</taxon>
        <taxon>Nitrobacteraceae</taxon>
        <taxon>Rhodopseudomonas</taxon>
    </lineage>
</organism>
<feature type="compositionally biased region" description="Basic and acidic residues" evidence="1">
    <location>
        <begin position="7"/>
        <end position="25"/>
    </location>
</feature>
<accession>A0AAE9XYS0</accession>
<gene>
    <name evidence="2" type="ORF">TX73_011150</name>
</gene>
<dbReference type="AlphaFoldDB" id="A0AAE9XYS0"/>
<evidence type="ECO:0000313" key="3">
    <source>
        <dbReference type="Proteomes" id="UP000001426"/>
    </source>
</evidence>
<evidence type="ECO:0000256" key="1">
    <source>
        <dbReference type="SAM" id="MobiDB-lite"/>
    </source>
</evidence>
<evidence type="ECO:0000313" key="2">
    <source>
        <dbReference type="EMBL" id="WCL92315.1"/>
    </source>
</evidence>
<keyword evidence="3" id="KW-1185">Reference proteome</keyword>
<dbReference type="Proteomes" id="UP000001426">
    <property type="component" value="Chromosome"/>
</dbReference>
<dbReference type="KEGG" id="rpa:TX73_011150"/>
<proteinExistence type="predicted"/>